<sequence>MRIILALMLVGVFGLFVMGGCSSKTASGTYKDGTYKAEQPNFDEHGWKGQIEITVKDGKIVSVTYNEVNKDGQLKRDDQQYAENMKAKVNITPKEAYEKLEQQLIEKQDPEKVDTVSGATHTSETFKELAAEALKSAK</sequence>
<gene>
    <name evidence="2" type="ORF">DEA61_02280</name>
    <name evidence="3" type="ORF">EV203_10941</name>
</gene>
<evidence type="ECO:0000313" key="3">
    <source>
        <dbReference type="EMBL" id="TCO66834.1"/>
    </source>
</evidence>
<keyword evidence="3" id="KW-0449">Lipoprotein</keyword>
<dbReference type="SMART" id="SM00900">
    <property type="entry name" value="FMN_bind"/>
    <property type="match status" value="1"/>
</dbReference>
<dbReference type="GO" id="GO:0016020">
    <property type="term" value="C:membrane"/>
    <property type="evidence" value="ECO:0007669"/>
    <property type="project" value="InterPro"/>
</dbReference>
<dbReference type="PIRSF" id="PIRSF036531">
    <property type="entry name" value="Tpp15_prd"/>
    <property type="match status" value="1"/>
</dbReference>
<dbReference type="Gene3D" id="3.90.1010.20">
    <property type="match status" value="1"/>
</dbReference>
<dbReference type="GO" id="GO:0010181">
    <property type="term" value="F:FMN binding"/>
    <property type="evidence" value="ECO:0007669"/>
    <property type="project" value="InterPro"/>
</dbReference>
<evidence type="ECO:0000259" key="1">
    <source>
        <dbReference type="SMART" id="SM00900"/>
    </source>
</evidence>
<dbReference type="Proteomes" id="UP000294886">
    <property type="component" value="Unassembled WGS sequence"/>
</dbReference>
<evidence type="ECO:0000313" key="2">
    <source>
        <dbReference type="EMBL" id="HBT48691.1"/>
    </source>
</evidence>
<proteinExistence type="predicted"/>
<dbReference type="EMBL" id="SLWU01000009">
    <property type="protein sequence ID" value="TCO66834.1"/>
    <property type="molecule type" value="Genomic_DNA"/>
</dbReference>
<dbReference type="Proteomes" id="UP000264445">
    <property type="component" value="Unassembled WGS sequence"/>
</dbReference>
<dbReference type="EMBL" id="DOLB01000047">
    <property type="protein sequence ID" value="HBT48691.1"/>
    <property type="molecule type" value="Genomic_DNA"/>
</dbReference>
<dbReference type="InterPro" id="IPR017058">
    <property type="entry name" value="Major_M_immunogen_Tpp15_prd"/>
</dbReference>
<accession>A0A101E3Z9</accession>
<name>A0A101E3Z9_9THEO</name>
<evidence type="ECO:0000313" key="4">
    <source>
        <dbReference type="Proteomes" id="UP000264445"/>
    </source>
</evidence>
<organism evidence="3 5">
    <name type="scientific">Caldanaerobacter subterraneus</name>
    <dbReference type="NCBI Taxonomy" id="911092"/>
    <lineage>
        <taxon>Bacteria</taxon>
        <taxon>Bacillati</taxon>
        <taxon>Bacillota</taxon>
        <taxon>Clostridia</taxon>
        <taxon>Thermoanaerobacterales</taxon>
        <taxon>Thermoanaerobacteraceae</taxon>
        <taxon>Caldanaerobacter</taxon>
    </lineage>
</organism>
<reference evidence="2 4" key="1">
    <citation type="journal article" date="2018" name="Nat. Biotechnol.">
        <title>A standardized bacterial taxonomy based on genome phylogeny substantially revises the tree of life.</title>
        <authorList>
            <person name="Parks D.H."/>
            <person name="Chuvochina M."/>
            <person name="Waite D.W."/>
            <person name="Rinke C."/>
            <person name="Skarshewski A."/>
            <person name="Chaumeil P.A."/>
            <person name="Hugenholtz P."/>
        </authorList>
    </citation>
    <scope>NUCLEOTIDE SEQUENCE [LARGE SCALE GENOMIC DNA]</scope>
    <source>
        <strain evidence="2">UBA12544</strain>
    </source>
</reference>
<dbReference type="RefSeq" id="WP_132039527.1">
    <property type="nucleotide sequence ID" value="NZ_DOLB01000047.1"/>
</dbReference>
<reference evidence="3 5" key="2">
    <citation type="submission" date="2019-03" db="EMBL/GenBank/DDBJ databases">
        <title>Genomic Encyclopedia of Type Strains, Phase IV (KMG-IV): sequencing the most valuable type-strain genomes for metagenomic binning, comparative biology and taxonomic classification.</title>
        <authorList>
            <person name="Goeker M."/>
        </authorList>
    </citation>
    <scope>NUCLEOTIDE SEQUENCE [LARGE SCALE GENOMIC DNA]</scope>
    <source>
        <strain evidence="3 5">DSM 13054</strain>
    </source>
</reference>
<protein>
    <submittedName>
        <fullName evidence="2">FMN-binding protein</fullName>
    </submittedName>
    <submittedName>
        <fullName evidence="3">Major membrane immunogen (Membrane-anchored lipoprotein)</fullName>
    </submittedName>
</protein>
<dbReference type="Pfam" id="PF04205">
    <property type="entry name" value="FMN_bind"/>
    <property type="match status" value="1"/>
</dbReference>
<comment type="caution">
    <text evidence="3">The sequence shown here is derived from an EMBL/GenBank/DDBJ whole genome shotgun (WGS) entry which is preliminary data.</text>
</comment>
<feature type="domain" description="FMN-binding" evidence="1">
    <location>
        <begin position="46"/>
        <end position="137"/>
    </location>
</feature>
<dbReference type="AlphaFoldDB" id="A0A101E3Z9"/>
<dbReference type="InterPro" id="IPR007329">
    <property type="entry name" value="FMN-bd"/>
</dbReference>
<evidence type="ECO:0000313" key="5">
    <source>
        <dbReference type="Proteomes" id="UP000294886"/>
    </source>
</evidence>
<dbReference type="PROSITE" id="PS51257">
    <property type="entry name" value="PROKAR_LIPOPROTEIN"/>
    <property type="match status" value="1"/>
</dbReference>